<evidence type="ECO:0000313" key="2">
    <source>
        <dbReference type="Proteomes" id="UP000557307"/>
    </source>
</evidence>
<accession>A0A840TTW6</accession>
<reference evidence="1 2" key="1">
    <citation type="submission" date="2020-08" db="EMBL/GenBank/DDBJ databases">
        <title>Genomic Encyclopedia of Type Strains, Phase IV (KMG-IV): sequencing the most valuable type-strain genomes for metagenomic binning, comparative biology and taxonomic classification.</title>
        <authorList>
            <person name="Goeker M."/>
        </authorList>
    </citation>
    <scope>NUCLEOTIDE SEQUENCE [LARGE SCALE GENOMIC DNA]</scope>
    <source>
        <strain evidence="1 2">DSM 105074</strain>
    </source>
</reference>
<proteinExistence type="predicted"/>
<dbReference type="RefSeq" id="WP_184178121.1">
    <property type="nucleotide sequence ID" value="NZ_JACHGF010000011.1"/>
</dbReference>
<keyword evidence="2" id="KW-1185">Reference proteome</keyword>
<comment type="caution">
    <text evidence="1">The sequence shown here is derived from an EMBL/GenBank/DDBJ whole genome shotgun (WGS) entry which is preliminary data.</text>
</comment>
<dbReference type="AlphaFoldDB" id="A0A840TTW6"/>
<organism evidence="1 2">
    <name type="scientific">Rhabdobacter roseus</name>
    <dbReference type="NCBI Taxonomy" id="1655419"/>
    <lineage>
        <taxon>Bacteria</taxon>
        <taxon>Pseudomonadati</taxon>
        <taxon>Bacteroidota</taxon>
        <taxon>Cytophagia</taxon>
        <taxon>Cytophagales</taxon>
        <taxon>Cytophagaceae</taxon>
        <taxon>Rhabdobacter</taxon>
    </lineage>
</organism>
<name>A0A840TTW6_9BACT</name>
<evidence type="ECO:0000313" key="1">
    <source>
        <dbReference type="EMBL" id="MBB5286714.1"/>
    </source>
</evidence>
<gene>
    <name evidence="1" type="ORF">HNQ92_004875</name>
</gene>
<protein>
    <submittedName>
        <fullName evidence="1">Uncharacterized protein</fullName>
    </submittedName>
</protein>
<dbReference type="Proteomes" id="UP000557307">
    <property type="component" value="Unassembled WGS sequence"/>
</dbReference>
<sequence length="423" mass="47096">MKIAVRVVFLVVGITTHGWAQSPWRIQGSLGPSVSFNKLSSDRPLPTNQFEAPNRFGAAFDLSLERSLTSSFSLRMGIRTANLKVGTRTSYFLRDSTGTVNGWGRNNGYTKFSPANLNAGLTYNSRLLWRRFILHGGADASYIVNRFDGYVRERTAQKTDGHWPGDVYRYRLTSAHTRNDGLALALRAGVDYKLGQYRALSLQLLYNQGFRDLFRISTQELELNGVPYKADVVSRGSFLSLQIGYKQGISWNQSGNYLTPYNAPIQTRRNPHRPDFTHRTALVGFSGVAIPYQTGGAFANAAIRAGYFVTDRLLLGATSFGAYSTIVPVDAPLRGWAVGPMARYHISTTAFSPFLEVSYLLGQESGNSYRQGWQFIAAMPGVSIRLNRQLKADLGMYLLRPTYPVASKDVISVPQLGLHYSWK</sequence>
<dbReference type="EMBL" id="JACHGF010000011">
    <property type="protein sequence ID" value="MBB5286714.1"/>
    <property type="molecule type" value="Genomic_DNA"/>
</dbReference>